<dbReference type="eggNOG" id="COG1680">
    <property type="taxonomic scope" value="Bacteria"/>
</dbReference>
<dbReference type="STRING" id="84531.LA76x_0751"/>
<dbReference type="SUPFAM" id="SSF56601">
    <property type="entry name" value="beta-lactamase/transpeptidase-like"/>
    <property type="match status" value="1"/>
</dbReference>
<dbReference type="PANTHER" id="PTHR46825:SF9">
    <property type="entry name" value="BETA-LACTAMASE-RELATED DOMAIN-CONTAINING PROTEIN"/>
    <property type="match status" value="1"/>
</dbReference>
<feature type="domain" description="Beta-lactamase-related" evidence="1">
    <location>
        <begin position="64"/>
        <end position="378"/>
    </location>
</feature>
<reference evidence="2 3" key="1">
    <citation type="journal article" date="2015" name="BMC Genomics">
        <title>Comparative genomics and metabolic profiling of the genus Lysobacter.</title>
        <authorList>
            <person name="de Bruijn I."/>
            <person name="Cheng X."/>
            <person name="de Jager V."/>
            <person name="Exposito R.G."/>
            <person name="Watrous J."/>
            <person name="Patel N."/>
            <person name="Postma J."/>
            <person name="Dorrestein P.C."/>
            <person name="Kobayashi D."/>
            <person name="Raaijmakers J.M."/>
        </authorList>
    </citation>
    <scope>NUCLEOTIDE SEQUENCE [LARGE SCALE GENOMIC DNA]</scope>
    <source>
        <strain evidence="2 3">76</strain>
    </source>
</reference>
<dbReference type="Proteomes" id="UP000060787">
    <property type="component" value="Chromosome"/>
</dbReference>
<protein>
    <submittedName>
        <fullName evidence="2">Beta-lactamase family protein</fullName>
    </submittedName>
</protein>
<evidence type="ECO:0000259" key="1">
    <source>
        <dbReference type="Pfam" id="PF00144"/>
    </source>
</evidence>
<keyword evidence="3" id="KW-1185">Reference proteome</keyword>
<dbReference type="InterPro" id="IPR012338">
    <property type="entry name" value="Beta-lactam/transpept-like"/>
</dbReference>
<name>A0A0S2F5X3_LYSAN</name>
<dbReference type="EMBL" id="CP011129">
    <property type="protein sequence ID" value="ALN78912.1"/>
    <property type="molecule type" value="Genomic_DNA"/>
</dbReference>
<accession>A0A0S2F5X3</accession>
<proteinExistence type="predicted"/>
<dbReference type="PATRIC" id="fig|84531.8.peg.780"/>
<dbReference type="InterPro" id="IPR050491">
    <property type="entry name" value="AmpC-like"/>
</dbReference>
<dbReference type="Gene3D" id="3.40.710.10">
    <property type="entry name" value="DD-peptidase/beta-lactamase superfamily"/>
    <property type="match status" value="1"/>
</dbReference>
<dbReference type="KEGG" id="lab:LA76x_0751"/>
<evidence type="ECO:0000313" key="2">
    <source>
        <dbReference type="EMBL" id="ALN78912.1"/>
    </source>
</evidence>
<sequence>MSSRLRGNQTKALPVAHALSQYRPMRTLTLTLGLSALIAGCAGAPVSSTTDPASADPATAERVDALMRDYAGTGPGASLLVVRGGQAVLRRGYGLAEVESGAAATPQTNYRLASISKQFTAAAVLLLVEDGKLGLDDPIKRWLPSLPKAADAITLRQILSHTSGLIDYEDVMPPEFDDRDRQMHDRDVLRVLEGQDRTYFAPGQAYRYSNSGYALLALTVEQASGKRYADFLRERIFLPLGMRDTVAYERGVSEVAHRAYGYSFEGRWTRTDQSPTSAVLGDGGIYSSIDDLTRWDAALYDDRLLSDASRRLAFSPHTSTDLADVAYGYGWRITGETLWHSGESIGFRNVIVRYPQRRLTVVLLSNRNDPEPYRLALRIAELYLPAAVEAGR</sequence>
<dbReference type="Pfam" id="PF00144">
    <property type="entry name" value="Beta-lactamase"/>
    <property type="match status" value="1"/>
</dbReference>
<organism evidence="2 3">
    <name type="scientific">Lysobacter antibioticus</name>
    <dbReference type="NCBI Taxonomy" id="84531"/>
    <lineage>
        <taxon>Bacteria</taxon>
        <taxon>Pseudomonadati</taxon>
        <taxon>Pseudomonadota</taxon>
        <taxon>Gammaproteobacteria</taxon>
        <taxon>Lysobacterales</taxon>
        <taxon>Lysobacteraceae</taxon>
        <taxon>Lysobacter</taxon>
    </lineage>
</organism>
<gene>
    <name evidence="2" type="ORF">LA76x_0751</name>
</gene>
<dbReference type="AlphaFoldDB" id="A0A0S2F5X3"/>
<dbReference type="PANTHER" id="PTHR46825">
    <property type="entry name" value="D-ALANYL-D-ALANINE-CARBOXYPEPTIDASE/ENDOPEPTIDASE AMPH"/>
    <property type="match status" value="1"/>
</dbReference>
<dbReference type="InterPro" id="IPR001466">
    <property type="entry name" value="Beta-lactam-related"/>
</dbReference>
<evidence type="ECO:0000313" key="3">
    <source>
        <dbReference type="Proteomes" id="UP000060787"/>
    </source>
</evidence>